<evidence type="ECO:0000313" key="2">
    <source>
        <dbReference type="EMBL" id="SFZ97431.1"/>
    </source>
</evidence>
<keyword evidence="1" id="KW-1133">Transmembrane helix</keyword>
<keyword evidence="1" id="KW-0812">Transmembrane</keyword>
<accession>A0A1W1EBN2</accession>
<feature type="transmembrane region" description="Helical" evidence="1">
    <location>
        <begin position="26"/>
        <end position="43"/>
    </location>
</feature>
<protein>
    <submittedName>
        <fullName evidence="2">Uncharacterized protein</fullName>
    </submittedName>
</protein>
<sequence>MKFITLFILTTYMLVAEDKVVIPAPAMLGILAFVIITFFWGIYKAVKTQKLIYAWALAPFVALLFWMFFI</sequence>
<evidence type="ECO:0000256" key="1">
    <source>
        <dbReference type="SAM" id="Phobius"/>
    </source>
</evidence>
<organism evidence="2">
    <name type="scientific">hydrothermal vent metagenome</name>
    <dbReference type="NCBI Taxonomy" id="652676"/>
    <lineage>
        <taxon>unclassified sequences</taxon>
        <taxon>metagenomes</taxon>
        <taxon>ecological metagenomes</taxon>
    </lineage>
</organism>
<reference evidence="2" key="1">
    <citation type="submission" date="2016-10" db="EMBL/GenBank/DDBJ databases">
        <authorList>
            <person name="de Groot N.N."/>
        </authorList>
    </citation>
    <scope>NUCLEOTIDE SEQUENCE</scope>
</reference>
<keyword evidence="1" id="KW-0472">Membrane</keyword>
<gene>
    <name evidence="2" type="ORF">MNB_SV-5-1750</name>
</gene>
<name>A0A1W1EBN2_9ZZZZ</name>
<feature type="transmembrane region" description="Helical" evidence="1">
    <location>
        <begin position="50"/>
        <end position="69"/>
    </location>
</feature>
<proteinExistence type="predicted"/>
<dbReference type="EMBL" id="FPKX01000005">
    <property type="protein sequence ID" value="SFZ97431.1"/>
    <property type="molecule type" value="Genomic_DNA"/>
</dbReference>
<dbReference type="AlphaFoldDB" id="A0A1W1EBN2"/>